<gene>
    <name evidence="3" type="ORF">PGLA1383_LOCUS45486</name>
</gene>
<dbReference type="Pfam" id="PF04069">
    <property type="entry name" value="OpuAC"/>
    <property type="match status" value="1"/>
</dbReference>
<dbReference type="AlphaFoldDB" id="A0A813GTZ3"/>
<feature type="signal peptide" evidence="1">
    <location>
        <begin position="1"/>
        <end position="21"/>
    </location>
</feature>
<sequence>MRVMPWTHFCFAACVVALARCADLREVFRERQCLPEEGRPLFSFGEKRRWVFELNNWSSQRVVTTIAAILLREHAGYTVDLNQVASASRAYHRAAKDWANPSGDGQAVAEWLAAGNHFGYANMEAWPATKAIELENLVVRQKRLIEAGPIGYDGRSGWYVAESFALRPEFPLPPDFYRAYNASSLMSQPV</sequence>
<keyword evidence="1" id="KW-0732">Signal</keyword>
<dbReference type="InterPro" id="IPR007210">
    <property type="entry name" value="ABC_Gly_betaine_transp_sub-bd"/>
</dbReference>
<name>A0A813GTZ3_POLGL</name>
<dbReference type="Proteomes" id="UP000654075">
    <property type="component" value="Unassembled WGS sequence"/>
</dbReference>
<feature type="chain" id="PRO_5032432064" description="ABC-type glycine betaine transport system substrate-binding domain-containing protein" evidence="1">
    <location>
        <begin position="22"/>
        <end position="190"/>
    </location>
</feature>
<dbReference type="GO" id="GO:0043190">
    <property type="term" value="C:ATP-binding cassette (ABC) transporter complex"/>
    <property type="evidence" value="ECO:0007669"/>
    <property type="project" value="InterPro"/>
</dbReference>
<accession>A0A813GTZ3</accession>
<protein>
    <recommendedName>
        <fullName evidence="2">ABC-type glycine betaine transport system substrate-binding domain-containing protein</fullName>
    </recommendedName>
</protein>
<comment type="caution">
    <text evidence="3">The sequence shown here is derived from an EMBL/GenBank/DDBJ whole genome shotgun (WGS) entry which is preliminary data.</text>
</comment>
<evidence type="ECO:0000256" key="1">
    <source>
        <dbReference type="SAM" id="SignalP"/>
    </source>
</evidence>
<keyword evidence="4" id="KW-1185">Reference proteome</keyword>
<dbReference type="GO" id="GO:0022857">
    <property type="term" value="F:transmembrane transporter activity"/>
    <property type="evidence" value="ECO:0007669"/>
    <property type="project" value="InterPro"/>
</dbReference>
<evidence type="ECO:0000313" key="3">
    <source>
        <dbReference type="EMBL" id="CAE8628888.1"/>
    </source>
</evidence>
<proteinExistence type="predicted"/>
<organism evidence="3 4">
    <name type="scientific">Polarella glacialis</name>
    <name type="common">Dinoflagellate</name>
    <dbReference type="NCBI Taxonomy" id="89957"/>
    <lineage>
        <taxon>Eukaryota</taxon>
        <taxon>Sar</taxon>
        <taxon>Alveolata</taxon>
        <taxon>Dinophyceae</taxon>
        <taxon>Suessiales</taxon>
        <taxon>Suessiaceae</taxon>
        <taxon>Polarella</taxon>
    </lineage>
</organism>
<evidence type="ECO:0000313" key="4">
    <source>
        <dbReference type="Proteomes" id="UP000654075"/>
    </source>
</evidence>
<feature type="domain" description="ABC-type glycine betaine transport system substrate-binding" evidence="2">
    <location>
        <begin position="55"/>
        <end position="165"/>
    </location>
</feature>
<reference evidence="3" key="1">
    <citation type="submission" date="2021-02" db="EMBL/GenBank/DDBJ databases">
        <authorList>
            <person name="Dougan E. K."/>
            <person name="Rhodes N."/>
            <person name="Thang M."/>
            <person name="Chan C."/>
        </authorList>
    </citation>
    <scope>NUCLEOTIDE SEQUENCE</scope>
</reference>
<evidence type="ECO:0000259" key="2">
    <source>
        <dbReference type="Pfam" id="PF04069"/>
    </source>
</evidence>
<dbReference type="EMBL" id="CAJNNV010029528">
    <property type="protein sequence ID" value="CAE8628888.1"/>
    <property type="molecule type" value="Genomic_DNA"/>
</dbReference>
<feature type="non-terminal residue" evidence="3">
    <location>
        <position position="1"/>
    </location>
</feature>